<feature type="transmembrane region" description="Helical" evidence="2">
    <location>
        <begin position="195"/>
        <end position="217"/>
    </location>
</feature>
<dbReference type="InterPro" id="IPR003744">
    <property type="entry name" value="YhhQ"/>
</dbReference>
<dbReference type="STRING" id="1286528.NHE_0030"/>
<evidence type="ECO:0000313" key="4">
    <source>
        <dbReference type="Proteomes" id="UP000023755"/>
    </source>
</evidence>
<dbReference type="HOGENOM" id="CLU_075503_2_1_5"/>
<feature type="transmembrane region" description="Helical" evidence="2">
    <location>
        <begin position="160"/>
        <end position="183"/>
    </location>
</feature>
<keyword evidence="2" id="KW-0812">Transmembrane</keyword>
<keyword evidence="2" id="KW-1133">Transmembrane helix</keyword>
<evidence type="ECO:0000256" key="1">
    <source>
        <dbReference type="NCBIfam" id="TIGR00697"/>
    </source>
</evidence>
<dbReference type="KEGG" id="nhm:NHE_0030"/>
<keyword evidence="2" id="KW-0472">Membrane</keyword>
<dbReference type="PANTHER" id="PTHR34300:SF2">
    <property type="entry name" value="QUEUOSINE PRECURSOR TRANSPORTER-RELATED"/>
    <property type="match status" value="1"/>
</dbReference>
<proteinExistence type="predicted"/>
<reference evidence="3 4" key="1">
    <citation type="submission" date="2014-03" db="EMBL/GenBank/DDBJ databases">
        <title>Sequencing and Comparison of Genomes and Transcriptome Profiles of Human Ehrlichiosis Agents.</title>
        <authorList>
            <person name="Lin M."/>
            <person name="Daugherty S.C."/>
            <person name="Nagaraj S."/>
            <person name="Cheng Z."/>
            <person name="Xiong Q."/>
            <person name="Lin F.-Y."/>
            <person name="Sengamalay N."/>
            <person name="Ott S."/>
            <person name="Godinez A."/>
            <person name="Tallon L.J."/>
            <person name="Sadzewicz L."/>
            <person name="Fraser C.M."/>
            <person name="Dunning Hotopp J.C."/>
            <person name="Rikihisa Y."/>
        </authorList>
    </citation>
    <scope>NUCLEOTIDE SEQUENCE [LARGE SCALE GENOMIC DNA]</scope>
    <source>
        <strain evidence="3 4">Oregon</strain>
    </source>
</reference>
<organism evidence="3 4">
    <name type="scientific">Neorickettsia helminthoeca str. Oregon</name>
    <dbReference type="NCBI Taxonomy" id="1286528"/>
    <lineage>
        <taxon>Bacteria</taxon>
        <taxon>Pseudomonadati</taxon>
        <taxon>Pseudomonadota</taxon>
        <taxon>Alphaproteobacteria</taxon>
        <taxon>Rickettsiales</taxon>
        <taxon>Anaplasmataceae</taxon>
        <taxon>Neorickettsia</taxon>
    </lineage>
</organism>
<feature type="transmembrane region" description="Helical" evidence="2">
    <location>
        <begin position="90"/>
        <end position="108"/>
    </location>
</feature>
<feature type="transmembrane region" description="Helical" evidence="2">
    <location>
        <begin position="229"/>
        <end position="254"/>
    </location>
</feature>
<evidence type="ECO:0000256" key="2">
    <source>
        <dbReference type="SAM" id="Phobius"/>
    </source>
</evidence>
<dbReference type="PANTHER" id="PTHR34300">
    <property type="entry name" value="QUEUOSINE PRECURSOR TRANSPORTER-RELATED"/>
    <property type="match status" value="1"/>
</dbReference>
<dbReference type="AlphaFoldDB" id="X5HL04"/>
<feature type="transmembrane region" description="Helical" evidence="2">
    <location>
        <begin position="61"/>
        <end position="78"/>
    </location>
</feature>
<protein>
    <recommendedName>
        <fullName evidence="1">Queuosine precursor transporter</fullName>
    </recommendedName>
</protein>
<evidence type="ECO:0000313" key="3">
    <source>
        <dbReference type="EMBL" id="AHX11005.1"/>
    </source>
</evidence>
<accession>X5HL04</accession>
<dbReference type="EMBL" id="CP007481">
    <property type="protein sequence ID" value="AHX11005.1"/>
    <property type="molecule type" value="Genomic_DNA"/>
</dbReference>
<dbReference type="Proteomes" id="UP000023755">
    <property type="component" value="Chromosome"/>
</dbReference>
<dbReference type="RefSeq" id="WP_232214992.1">
    <property type="nucleotide sequence ID" value="NZ_CP007481.1"/>
</dbReference>
<feature type="transmembrane region" description="Helical" evidence="2">
    <location>
        <begin position="120"/>
        <end position="140"/>
    </location>
</feature>
<name>X5HL04_9RICK</name>
<keyword evidence="4" id="KW-1185">Reference proteome</keyword>
<sequence length="262" mass="29981">MGSKILDNDRTPYNFLNILEQIFLRLVEYIGTFPSHILGILEFLLCMTMMMISFKYFGKMGIYAFSSCIFILANIQVLRQAHFFFQETPIALGTIAFSTIFLANNILTERYGIGVAKGNVFLSFALYAFFILAMIITLSYKPKTDAYYPCMQKLFQNSATLLISGVTAYLISQFSDIYIFAGLKHLLPRFLWLRSLIGVMISSLVDNIIFSTLAWYVLTTNPVEISALIFTYILGTYWIRVLIGLFGTPFLYIAKHTHIRQK</sequence>
<dbReference type="Pfam" id="PF02592">
    <property type="entry name" value="Vut_1"/>
    <property type="match status" value="1"/>
</dbReference>
<dbReference type="NCBIfam" id="TIGR00697">
    <property type="entry name" value="queuosine precursor transporter"/>
    <property type="match status" value="1"/>
</dbReference>
<gene>
    <name evidence="3" type="ORF">NHE_0030</name>
</gene>
<feature type="transmembrane region" description="Helical" evidence="2">
    <location>
        <begin position="33"/>
        <end position="54"/>
    </location>
</feature>